<name>A0A545U654_9GAMM</name>
<dbReference type="SUPFAM" id="SSF54534">
    <property type="entry name" value="FKBP-like"/>
    <property type="match status" value="1"/>
</dbReference>
<keyword evidence="3 5" id="KW-0697">Rotamase</keyword>
<dbReference type="EC" id="5.2.1.8" evidence="6"/>
<dbReference type="InterPro" id="IPR046357">
    <property type="entry name" value="PPIase_dom_sf"/>
</dbReference>
<reference evidence="8 9" key="1">
    <citation type="submission" date="2019-07" db="EMBL/GenBank/DDBJ databases">
        <title>Draft genome for Aliikangiella sp. M105.</title>
        <authorList>
            <person name="Wang G."/>
        </authorList>
    </citation>
    <scope>NUCLEOTIDE SEQUENCE [LARGE SCALE GENOMIC DNA]</scope>
    <source>
        <strain evidence="8 9">M105</strain>
    </source>
</reference>
<dbReference type="GO" id="GO:0003755">
    <property type="term" value="F:peptidyl-prolyl cis-trans isomerase activity"/>
    <property type="evidence" value="ECO:0007669"/>
    <property type="project" value="UniProtKB-UniRule"/>
</dbReference>
<evidence type="ECO:0000256" key="2">
    <source>
        <dbReference type="ARBA" id="ARBA00006577"/>
    </source>
</evidence>
<protein>
    <recommendedName>
        <fullName evidence="6">Peptidyl-prolyl cis-trans isomerase</fullName>
        <ecNumber evidence="6">5.2.1.8</ecNumber>
    </recommendedName>
</protein>
<evidence type="ECO:0000313" key="8">
    <source>
        <dbReference type="EMBL" id="TQV84958.1"/>
    </source>
</evidence>
<accession>A0A545U654</accession>
<dbReference type="OrthoDB" id="9814548at2"/>
<dbReference type="PANTHER" id="PTHR43811:SF19">
    <property type="entry name" value="39 KDA FK506-BINDING NUCLEAR PROTEIN"/>
    <property type="match status" value="1"/>
</dbReference>
<dbReference type="InterPro" id="IPR001179">
    <property type="entry name" value="PPIase_FKBP_dom"/>
</dbReference>
<sequence>MTKPFSRLCLLILLSGCSEPIFVDKSLESQSTDSTLQVSRNYVDKGFQDDRKALAYAIGLDKGRGSISRYQYLKERGIELDREEIKKGFVDAISDSYVTDKDKRKARLNSEDLKSLIYGFEREVAKIEQSFAQKEAIKNRIVGKKYLDKNAKKNGVTTLVSGLQYKVLQQGSGASPTYESEVTIGYIGRLIDGTEFANSYRNEKQPEQFRVASVISGWSEALQLMRVGDKWEITLPSHLAYGSSRRGNIPADSVLVFEIELLGVSSSFSW</sequence>
<feature type="domain" description="PPIase FKBP-type" evidence="7">
    <location>
        <begin position="179"/>
        <end position="265"/>
    </location>
</feature>
<dbReference type="PROSITE" id="PS50059">
    <property type="entry name" value="FKBP_PPIASE"/>
    <property type="match status" value="1"/>
</dbReference>
<evidence type="ECO:0000259" key="7">
    <source>
        <dbReference type="PROSITE" id="PS50059"/>
    </source>
</evidence>
<dbReference type="Gene3D" id="3.10.50.40">
    <property type="match status" value="1"/>
</dbReference>
<dbReference type="EMBL" id="VIKS01000013">
    <property type="protein sequence ID" value="TQV84958.1"/>
    <property type="molecule type" value="Genomic_DNA"/>
</dbReference>
<keyword evidence="9" id="KW-1185">Reference proteome</keyword>
<evidence type="ECO:0000256" key="3">
    <source>
        <dbReference type="ARBA" id="ARBA00023110"/>
    </source>
</evidence>
<dbReference type="InterPro" id="IPR036944">
    <property type="entry name" value="PPIase_FKBP_N_sf"/>
</dbReference>
<dbReference type="Pfam" id="PF00254">
    <property type="entry name" value="FKBP_C"/>
    <property type="match status" value="1"/>
</dbReference>
<evidence type="ECO:0000256" key="5">
    <source>
        <dbReference type="PROSITE-ProRule" id="PRU00277"/>
    </source>
</evidence>
<dbReference type="AlphaFoldDB" id="A0A545U654"/>
<dbReference type="GO" id="GO:0006457">
    <property type="term" value="P:protein folding"/>
    <property type="evidence" value="ECO:0007669"/>
    <property type="project" value="InterPro"/>
</dbReference>
<dbReference type="PANTHER" id="PTHR43811">
    <property type="entry name" value="FKBP-TYPE PEPTIDYL-PROLYL CIS-TRANS ISOMERASE FKPA"/>
    <property type="match status" value="1"/>
</dbReference>
<evidence type="ECO:0000256" key="6">
    <source>
        <dbReference type="RuleBase" id="RU003915"/>
    </source>
</evidence>
<comment type="catalytic activity">
    <reaction evidence="1 5 6">
        <text>[protein]-peptidylproline (omega=180) = [protein]-peptidylproline (omega=0)</text>
        <dbReference type="Rhea" id="RHEA:16237"/>
        <dbReference type="Rhea" id="RHEA-COMP:10747"/>
        <dbReference type="Rhea" id="RHEA-COMP:10748"/>
        <dbReference type="ChEBI" id="CHEBI:83833"/>
        <dbReference type="ChEBI" id="CHEBI:83834"/>
        <dbReference type="EC" id="5.2.1.8"/>
    </reaction>
</comment>
<keyword evidence="4 5" id="KW-0413">Isomerase</keyword>
<proteinExistence type="inferred from homology"/>
<evidence type="ECO:0000256" key="1">
    <source>
        <dbReference type="ARBA" id="ARBA00000971"/>
    </source>
</evidence>
<gene>
    <name evidence="8" type="ORF">FLL46_21435</name>
</gene>
<evidence type="ECO:0000256" key="4">
    <source>
        <dbReference type="ARBA" id="ARBA00023235"/>
    </source>
</evidence>
<dbReference type="Pfam" id="PF01346">
    <property type="entry name" value="FKBP_N"/>
    <property type="match status" value="1"/>
</dbReference>
<organism evidence="8 9">
    <name type="scientific">Aliikangiella coralliicola</name>
    <dbReference type="NCBI Taxonomy" id="2592383"/>
    <lineage>
        <taxon>Bacteria</taxon>
        <taxon>Pseudomonadati</taxon>
        <taxon>Pseudomonadota</taxon>
        <taxon>Gammaproteobacteria</taxon>
        <taxon>Oceanospirillales</taxon>
        <taxon>Pleioneaceae</taxon>
        <taxon>Aliikangiella</taxon>
    </lineage>
</organism>
<dbReference type="Gene3D" id="1.10.287.460">
    <property type="entry name" value="Peptidyl-prolyl cis-trans isomerase, FKBP-type, N-terminal domain"/>
    <property type="match status" value="1"/>
</dbReference>
<dbReference type="RefSeq" id="WP_142933557.1">
    <property type="nucleotide sequence ID" value="NZ_ML660169.1"/>
</dbReference>
<dbReference type="InterPro" id="IPR000774">
    <property type="entry name" value="PPIase_FKBP_N"/>
</dbReference>
<comment type="similarity">
    <text evidence="2 6">Belongs to the FKBP-type PPIase family.</text>
</comment>
<dbReference type="Proteomes" id="UP000315439">
    <property type="component" value="Unassembled WGS sequence"/>
</dbReference>
<evidence type="ECO:0000313" key="9">
    <source>
        <dbReference type="Proteomes" id="UP000315439"/>
    </source>
</evidence>
<comment type="caution">
    <text evidence="8">The sequence shown here is derived from an EMBL/GenBank/DDBJ whole genome shotgun (WGS) entry which is preliminary data.</text>
</comment>